<accession>A0A1J7J621</accession>
<feature type="transmembrane region" description="Helical" evidence="1">
    <location>
        <begin position="513"/>
        <end position="533"/>
    </location>
</feature>
<keyword evidence="1" id="KW-0472">Membrane</keyword>
<feature type="chain" id="PRO_5012476013" evidence="2">
    <location>
        <begin position="28"/>
        <end position="537"/>
    </location>
</feature>
<sequence>MPRQISIGTRAESAFLWFIACLCCLCTRYTPCPDFEHLYQVLSTFLMRGQLLLEPSLPPLSLWASKVVPSAYLSAAGVGVAGRVMLFTATATLVVRGQTVNHSLRTTTFLSMSVAICYCALELQGRWTILQACLSLSECVVASVVLLAMDFYKGDGSTVQLPTWARFSGLIEGSLVLAWALGANMVDTVTGLFLVYTIQLRDIISIDGRSFKSEVLVLAGCFLATVRILLLPVLLYLVILGVVFSGSETASGGNYNLHFLSAQARRAVSPSGEESRVPRLGNHSVPKHSIVPYVPVSLYLPGAGFLWQDEAIWLPQSGVFGDKSELVAEDTVGSVSGTNLKPDTEPESTSLLYRVYFSDPIGSRHPWAFEHEQAQGNLEEHLKDYVYGHLWSGEIVSLRSRVTGHYLGTAGGQRSLIDQELNVESSRYDEFRRMRVSGHDTKSEDTAWIVQYDPSQDGGFRLFNSKQHCFLASSFRLYPDWDAERGNDTVAMQLNMIVEATYTRASIKQYLRVPIGFSYLLTYGFGAIILNTYKSAI</sequence>
<evidence type="ECO:0000313" key="4">
    <source>
        <dbReference type="Proteomes" id="UP000182658"/>
    </source>
</evidence>
<feature type="signal peptide" evidence="2">
    <location>
        <begin position="1"/>
        <end position="27"/>
    </location>
</feature>
<dbReference type="AlphaFoldDB" id="A0A1J7J621"/>
<dbReference type="OrthoDB" id="4717190at2759"/>
<keyword evidence="4" id="KW-1185">Reference proteome</keyword>
<keyword evidence="2" id="KW-0732">Signal</keyword>
<feature type="transmembrane region" description="Helical" evidence="1">
    <location>
        <begin position="71"/>
        <end position="95"/>
    </location>
</feature>
<reference evidence="3 4" key="1">
    <citation type="submission" date="2016-10" db="EMBL/GenBank/DDBJ databases">
        <title>Draft genome sequence of Coniochaeta ligniaria NRRL30616, a lignocellulolytic fungus for bioabatement of inhibitors in plant biomass hydrolysates.</title>
        <authorList>
            <consortium name="DOE Joint Genome Institute"/>
            <person name="Jimenez D.J."/>
            <person name="Hector R.E."/>
            <person name="Riley R."/>
            <person name="Sun H."/>
            <person name="Grigoriev I.V."/>
            <person name="Van Elsas J.D."/>
            <person name="Nichols N.N."/>
        </authorList>
    </citation>
    <scope>NUCLEOTIDE SEQUENCE [LARGE SCALE GENOMIC DNA]</scope>
    <source>
        <strain evidence="3 4">NRRL 30616</strain>
    </source>
</reference>
<name>A0A1J7J621_9PEZI</name>
<evidence type="ECO:0000313" key="3">
    <source>
        <dbReference type="EMBL" id="OIW34819.1"/>
    </source>
</evidence>
<feature type="transmembrane region" description="Helical" evidence="1">
    <location>
        <begin position="216"/>
        <end position="244"/>
    </location>
</feature>
<proteinExistence type="predicted"/>
<organism evidence="3 4">
    <name type="scientific">Coniochaeta ligniaria NRRL 30616</name>
    <dbReference type="NCBI Taxonomy" id="1408157"/>
    <lineage>
        <taxon>Eukaryota</taxon>
        <taxon>Fungi</taxon>
        <taxon>Dikarya</taxon>
        <taxon>Ascomycota</taxon>
        <taxon>Pezizomycotina</taxon>
        <taxon>Sordariomycetes</taxon>
        <taxon>Sordariomycetidae</taxon>
        <taxon>Coniochaetales</taxon>
        <taxon>Coniochaetaceae</taxon>
        <taxon>Coniochaeta</taxon>
    </lineage>
</organism>
<keyword evidence="1" id="KW-0812">Transmembrane</keyword>
<feature type="transmembrane region" description="Helical" evidence="1">
    <location>
        <begin position="129"/>
        <end position="152"/>
    </location>
</feature>
<dbReference type="Proteomes" id="UP000182658">
    <property type="component" value="Unassembled WGS sequence"/>
</dbReference>
<gene>
    <name evidence="3" type="ORF">CONLIGDRAFT_26603</name>
</gene>
<dbReference type="InParanoid" id="A0A1J7J621"/>
<keyword evidence="1" id="KW-1133">Transmembrane helix</keyword>
<dbReference type="EMBL" id="KV875093">
    <property type="protein sequence ID" value="OIW34819.1"/>
    <property type="molecule type" value="Genomic_DNA"/>
</dbReference>
<feature type="transmembrane region" description="Helical" evidence="1">
    <location>
        <begin position="173"/>
        <end position="196"/>
    </location>
</feature>
<evidence type="ECO:0000256" key="2">
    <source>
        <dbReference type="SAM" id="SignalP"/>
    </source>
</evidence>
<evidence type="ECO:0000256" key="1">
    <source>
        <dbReference type="SAM" id="Phobius"/>
    </source>
</evidence>
<protein>
    <submittedName>
        <fullName evidence="3">Uncharacterized protein</fullName>
    </submittedName>
</protein>